<dbReference type="InterPro" id="IPR003137">
    <property type="entry name" value="PA_domain"/>
</dbReference>
<gene>
    <name evidence="13" type="ORF">RND15_35245</name>
</gene>
<dbReference type="InterPro" id="IPR023828">
    <property type="entry name" value="Peptidase_S8_Ser-AS"/>
</dbReference>
<evidence type="ECO:0000259" key="12">
    <source>
        <dbReference type="Pfam" id="PF02225"/>
    </source>
</evidence>
<dbReference type="InterPro" id="IPR046450">
    <property type="entry name" value="PA_dom_sf"/>
</dbReference>
<dbReference type="SUPFAM" id="SSF52743">
    <property type="entry name" value="Subtilisin-like"/>
    <property type="match status" value="1"/>
</dbReference>
<feature type="signal peptide" evidence="10">
    <location>
        <begin position="1"/>
        <end position="27"/>
    </location>
</feature>
<keyword evidence="2" id="KW-0134">Cell wall</keyword>
<feature type="active site" description="Charge relay system" evidence="8">
    <location>
        <position position="427"/>
    </location>
</feature>
<evidence type="ECO:0000256" key="4">
    <source>
        <dbReference type="ARBA" id="ARBA00022670"/>
    </source>
</evidence>
<dbReference type="SUPFAM" id="SSF52025">
    <property type="entry name" value="PA domain"/>
    <property type="match status" value="1"/>
</dbReference>
<reference evidence="13" key="1">
    <citation type="submission" date="2024-05" db="EMBL/GenBank/DDBJ databases">
        <title>30 novel species of actinomycetes from the DSMZ collection.</title>
        <authorList>
            <person name="Nouioui I."/>
        </authorList>
    </citation>
    <scope>NUCLEOTIDE SEQUENCE</scope>
    <source>
        <strain evidence="13">DSM 41529</strain>
    </source>
</reference>
<dbReference type="InterPro" id="IPR015500">
    <property type="entry name" value="Peptidase_S8_subtilisin-rel"/>
</dbReference>
<feature type="chain" id="PRO_5046707461" evidence="10">
    <location>
        <begin position="28"/>
        <end position="1224"/>
    </location>
</feature>
<keyword evidence="14" id="KW-1185">Reference proteome</keyword>
<keyword evidence="4 8" id="KW-0645">Protease</keyword>
<dbReference type="PRINTS" id="PR00723">
    <property type="entry name" value="SUBTILISIN"/>
</dbReference>
<evidence type="ECO:0000256" key="5">
    <source>
        <dbReference type="ARBA" id="ARBA00022729"/>
    </source>
</evidence>
<dbReference type="PROSITE" id="PS00138">
    <property type="entry name" value="SUBTILASE_SER"/>
    <property type="match status" value="1"/>
</dbReference>
<evidence type="ECO:0000256" key="10">
    <source>
        <dbReference type="SAM" id="SignalP"/>
    </source>
</evidence>
<keyword evidence="3" id="KW-0964">Secreted</keyword>
<dbReference type="PROSITE" id="PS00136">
    <property type="entry name" value="SUBTILASE_ASP"/>
    <property type="match status" value="1"/>
</dbReference>
<keyword evidence="6 8" id="KW-0378">Hydrolase</keyword>
<dbReference type="InterPro" id="IPR000209">
    <property type="entry name" value="Peptidase_S8/S53_dom"/>
</dbReference>
<evidence type="ECO:0000259" key="11">
    <source>
        <dbReference type="Pfam" id="PF00082"/>
    </source>
</evidence>
<evidence type="ECO:0000256" key="1">
    <source>
        <dbReference type="ARBA" id="ARBA00011073"/>
    </source>
</evidence>
<dbReference type="PANTHER" id="PTHR43806:SF65">
    <property type="entry name" value="SERINE PROTEASE APRX"/>
    <property type="match status" value="1"/>
</dbReference>
<dbReference type="Gene3D" id="3.40.50.200">
    <property type="entry name" value="Peptidase S8/S53 domain"/>
    <property type="match status" value="1"/>
</dbReference>
<organism evidence="13 14">
    <name type="scientific">Streptomyces lonegramiae</name>
    <dbReference type="NCBI Taxonomy" id="3075524"/>
    <lineage>
        <taxon>Bacteria</taxon>
        <taxon>Bacillati</taxon>
        <taxon>Actinomycetota</taxon>
        <taxon>Actinomycetes</taxon>
        <taxon>Kitasatosporales</taxon>
        <taxon>Streptomycetaceae</taxon>
        <taxon>Streptomyces</taxon>
    </lineage>
</organism>
<dbReference type="PANTHER" id="PTHR43806">
    <property type="entry name" value="PEPTIDASE S8"/>
    <property type="match status" value="1"/>
</dbReference>
<dbReference type="Proteomes" id="UP001180754">
    <property type="component" value="Unassembled WGS sequence"/>
</dbReference>
<dbReference type="Gene3D" id="3.50.30.30">
    <property type="match status" value="1"/>
</dbReference>
<protein>
    <submittedName>
        <fullName evidence="13">S8 family serine peptidase</fullName>
    </submittedName>
</protein>
<evidence type="ECO:0000256" key="3">
    <source>
        <dbReference type="ARBA" id="ARBA00022525"/>
    </source>
</evidence>
<dbReference type="RefSeq" id="WP_311728452.1">
    <property type="nucleotide sequence ID" value="NZ_JAVRFD010000022.1"/>
</dbReference>
<evidence type="ECO:0000256" key="8">
    <source>
        <dbReference type="PROSITE-ProRule" id="PRU01240"/>
    </source>
</evidence>
<dbReference type="Pfam" id="PF02225">
    <property type="entry name" value="PA"/>
    <property type="match status" value="1"/>
</dbReference>
<evidence type="ECO:0000256" key="2">
    <source>
        <dbReference type="ARBA" id="ARBA00022512"/>
    </source>
</evidence>
<evidence type="ECO:0000256" key="9">
    <source>
        <dbReference type="RuleBase" id="RU003355"/>
    </source>
</evidence>
<keyword evidence="5 10" id="KW-0732">Signal</keyword>
<evidence type="ECO:0000256" key="7">
    <source>
        <dbReference type="ARBA" id="ARBA00022825"/>
    </source>
</evidence>
<feature type="domain" description="Peptidase S8/S53" evidence="11">
    <location>
        <begin position="210"/>
        <end position="471"/>
    </location>
</feature>
<dbReference type="PROSITE" id="PS51892">
    <property type="entry name" value="SUBTILASE"/>
    <property type="match status" value="1"/>
</dbReference>
<dbReference type="InterPro" id="IPR050131">
    <property type="entry name" value="Peptidase_S8_subtilisin-like"/>
</dbReference>
<feature type="active site" description="Charge relay system" evidence="8">
    <location>
        <position position="251"/>
    </location>
</feature>
<evidence type="ECO:0000256" key="6">
    <source>
        <dbReference type="ARBA" id="ARBA00022801"/>
    </source>
</evidence>
<evidence type="ECO:0000313" key="13">
    <source>
        <dbReference type="EMBL" id="MDT0547911.1"/>
    </source>
</evidence>
<dbReference type="Pfam" id="PF00082">
    <property type="entry name" value="Peptidase_S8"/>
    <property type="match status" value="1"/>
</dbReference>
<feature type="domain" description="PA" evidence="12">
    <location>
        <begin position="784"/>
        <end position="864"/>
    </location>
</feature>
<accession>A0ABU2XPQ7</accession>
<dbReference type="InterPro" id="IPR036852">
    <property type="entry name" value="Peptidase_S8/S53_dom_sf"/>
</dbReference>
<name>A0ABU2XPQ7_9ACTN</name>
<feature type="active site" description="Charge relay system" evidence="8">
    <location>
        <position position="219"/>
    </location>
</feature>
<sequence>MRRLRRFLAVTGAAGLLSGLAMPVASGQPSEAAPKAPPVRTERTVTLITGDTVTVTTGDDGRYAVDVKRGAGRESVDFVANQNGKEISVVPDDALRPLSAGRLDANLFNITRLVRDGYDDTKTGSLPVIATYRGKGAHPTPDGARKTLTLSSVGGAAFSARKADAAAFWADIRQDKGLKKLWLDQKVKAALDVSVPQIGAPEMWKAGYDGKGVKVAVLDTGVDTAHPDVKDSVADSKSFVPDETVQDGFGHGTHVAATVAGSGAASDGRRKGVAPGAKLLVGKVLNNAGEGYSSWIIEGMEWAATSGAKVISMSLGGTASGPSDPLSEAVDQLSASSGALFVIAAGNTGPFEQTVGTPGIADSALTVGAVDKQDKLASFSSRGPRIGDYGVKPEITAPGVAITAARAAGTSMGTPVDDLYTTANGTSMATPHVAGAAAIVAQAHPDWTGQQIKASLASTAKTNTANGPFQQGDGRVDVPRAVTQNVFATPALSYGLYGYSDDAPDTKTIAYTNATEKPVTLRLASSVDGGSLSLGSDSVTVPANGAAKVPVTVDPAKADVGRHTGYITATSEDGTVKATTAVGYEREADLYDLKVELLDREGKPARSALFTFQNLADYTYNQFGAMGGSETFRVEKGTYSLATWIPILDSGRHEVGTSIVGDPQIEVTGDTSLTLDARKAVEIKPQTKEKDAELQGVTTSWHREREGGSSFGLTYVMGKWKKHIYAAPTKQVTDGLFEFYSRWRLEKRKLTASVTSPERVTLNPQYVDTYTGWPVKITGNRKVRLVDAKGGTAEDFEGLDVKGKAVLVGLPPDGWPDEAVSNATKAGAAYVLVYRRTTAGLWLTAVDSATIPAISIPGEEGDKLLSLLTAQGRSAVTLDLGGTAVSPYVYDVLLPEPGAIGKDLTYRLDSRNTTKVTARYRGSAKGQIGAEATHTFRPYQLFSVESKYDVPLGTGRTEYYSAAPETRVWRTAMQDYDGAGRQWAPLATYRPGTQQTVDWLSPVFRPTTAAEFGVSQREGDELTLAIPEYADSGSGHYGSAGAAKDNVDKVKTSLYADGKLVGEAPYGSGTFQVPADKAAYKLTIDAQRTAAWAAYSTKTSTEWDFTSARTTEAKALPLLSVDYDLALDLFGRTRAGRQFSFQLAPRHQESAEESKVKTVKAWVSYDDGKTWKEARLTGSRAGYKATVKHPALGASNGFVALRVQATDADGNRIDQTVTRAYGLK</sequence>
<dbReference type="EMBL" id="JAVRFD010000022">
    <property type="protein sequence ID" value="MDT0547911.1"/>
    <property type="molecule type" value="Genomic_DNA"/>
</dbReference>
<evidence type="ECO:0000313" key="14">
    <source>
        <dbReference type="Proteomes" id="UP001180754"/>
    </source>
</evidence>
<comment type="caution">
    <text evidence="13">The sequence shown here is derived from an EMBL/GenBank/DDBJ whole genome shotgun (WGS) entry which is preliminary data.</text>
</comment>
<keyword evidence="7 8" id="KW-0720">Serine protease</keyword>
<proteinExistence type="inferred from homology"/>
<comment type="similarity">
    <text evidence="1 8 9">Belongs to the peptidase S8 family.</text>
</comment>
<dbReference type="InterPro" id="IPR023827">
    <property type="entry name" value="Peptidase_S8_Asp-AS"/>
</dbReference>